<dbReference type="STRING" id="86259.A0A4Z1P4Y7"/>
<feature type="compositionally biased region" description="Basic and acidic residues" evidence="1">
    <location>
        <begin position="402"/>
        <end position="420"/>
    </location>
</feature>
<comment type="caution">
    <text evidence="2">The sequence shown here is derived from an EMBL/GenBank/DDBJ whole genome shotgun (WGS) entry which is preliminary data.</text>
</comment>
<gene>
    <name evidence="2" type="ORF">E6O75_ATG05019</name>
</gene>
<feature type="compositionally biased region" description="Basic and acidic residues" evidence="1">
    <location>
        <begin position="361"/>
        <end position="378"/>
    </location>
</feature>
<dbReference type="EMBL" id="SNSC02000009">
    <property type="protein sequence ID" value="TID21624.1"/>
    <property type="molecule type" value="Genomic_DNA"/>
</dbReference>
<evidence type="ECO:0000256" key="1">
    <source>
        <dbReference type="SAM" id="MobiDB-lite"/>
    </source>
</evidence>
<feature type="compositionally biased region" description="Basic and acidic residues" evidence="1">
    <location>
        <begin position="427"/>
        <end position="461"/>
    </location>
</feature>
<dbReference type="Proteomes" id="UP000298493">
    <property type="component" value="Unassembled WGS sequence"/>
</dbReference>
<protein>
    <submittedName>
        <fullName evidence="2">Uncharacterized protein</fullName>
    </submittedName>
</protein>
<reference evidence="2 3" key="1">
    <citation type="submission" date="2019-04" db="EMBL/GenBank/DDBJ databases">
        <title>High contiguity whole genome sequence and gene annotation resource for two Venturia nashicola isolates.</title>
        <authorList>
            <person name="Prokchorchik M."/>
            <person name="Won K."/>
            <person name="Lee Y."/>
            <person name="Choi E.D."/>
            <person name="Segonzac C."/>
            <person name="Sohn K.H."/>
        </authorList>
    </citation>
    <scope>NUCLEOTIDE SEQUENCE [LARGE SCALE GENOMIC DNA]</scope>
    <source>
        <strain evidence="2 3">PRI2</strain>
    </source>
</reference>
<feature type="region of interest" description="Disordered" evidence="1">
    <location>
        <begin position="309"/>
        <end position="378"/>
    </location>
</feature>
<evidence type="ECO:0000313" key="3">
    <source>
        <dbReference type="Proteomes" id="UP000298493"/>
    </source>
</evidence>
<feature type="region of interest" description="Disordered" evidence="1">
    <location>
        <begin position="19"/>
        <end position="116"/>
    </location>
</feature>
<name>A0A4Z1P4Y7_9PEZI</name>
<organism evidence="2 3">
    <name type="scientific">Venturia nashicola</name>
    <dbReference type="NCBI Taxonomy" id="86259"/>
    <lineage>
        <taxon>Eukaryota</taxon>
        <taxon>Fungi</taxon>
        <taxon>Dikarya</taxon>
        <taxon>Ascomycota</taxon>
        <taxon>Pezizomycotina</taxon>
        <taxon>Dothideomycetes</taxon>
        <taxon>Pleosporomycetidae</taxon>
        <taxon>Venturiales</taxon>
        <taxon>Venturiaceae</taxon>
        <taxon>Venturia</taxon>
    </lineage>
</organism>
<proteinExistence type="predicted"/>
<evidence type="ECO:0000313" key="2">
    <source>
        <dbReference type="EMBL" id="TID21624.1"/>
    </source>
</evidence>
<feature type="compositionally biased region" description="Basic and acidic residues" evidence="1">
    <location>
        <begin position="309"/>
        <end position="354"/>
    </location>
</feature>
<sequence length="643" mass="77329">MARRHQDWDEDFEEDEWHERNFHRQAGGVAHVRPPVRAPPPARRSGADLLSTDHFTSRLRSRSTGAQPAPNVKVYMSQYTNNDNHESDRSLSPAPEPPRRGASRGRRDHRQTTLVADRLEDLDHDIRRLSSHRLTPDFLRREPSPGVNRLELELHARQERVEREREIERERLTRESDLSREKLSREAERERILREMERERVYHDRDMEKERYLRERLEEKMNMELSALKKKKEHNNRHDQERLREADWRAAELEKERMREIEERDQALFKKKLELARLKDRIEREEEEAKLQKRDKEWKSRLEIEKLKDEQKRQRDDLERKEEREKFLADMDKKEKAAKAERDRIKLEIEAKEREDEEERQEILERAELKRKKDNEKAEELIARAEMQRKKKEDELKEIIARAEQKKRDQEAANRKREAEIVAAHHQKLEDQKKKEAEQREKFRLEDEAKRKKAKEEEDKLKAKLKEEEERAKEKKKADEKKLDEEMHRRLAKFGFQENQIEAVLDPKKAANLPPGASPGNPQYGMTPYHRPGHDHFHHVAKPTYIKVHRSHVDVETLQYFRLPWEYDSDTDYIVILQEMDTHETELLFEHTRKLRRGGASLLIEDRGRHGHKDLAFVRRRKPSASPSRRKRTPVRVGLGSLF</sequence>
<keyword evidence="3" id="KW-1185">Reference proteome</keyword>
<dbReference type="AlphaFoldDB" id="A0A4Z1P4Y7"/>
<accession>A0A4Z1P4Y7</accession>
<feature type="region of interest" description="Disordered" evidence="1">
    <location>
        <begin position="402"/>
        <end position="461"/>
    </location>
</feature>